<dbReference type="PANTHER" id="PTHR43482">
    <property type="entry name" value="PROTEIN AST1-RELATED"/>
    <property type="match status" value="1"/>
</dbReference>
<dbReference type="CDD" id="cd08249">
    <property type="entry name" value="enoyl_reductase_like"/>
    <property type="match status" value="1"/>
</dbReference>
<feature type="region of interest" description="Disordered" evidence="3">
    <location>
        <begin position="1"/>
        <end position="22"/>
    </location>
</feature>
<evidence type="ECO:0008006" key="8">
    <source>
        <dbReference type="Google" id="ProtNLM"/>
    </source>
</evidence>
<dbReference type="SUPFAM" id="SSF51735">
    <property type="entry name" value="NAD(P)-binding Rossmann-fold domains"/>
    <property type="match status" value="1"/>
</dbReference>
<dbReference type="Pfam" id="PF00107">
    <property type="entry name" value="ADH_zinc_N"/>
    <property type="match status" value="1"/>
</dbReference>
<dbReference type="OrthoDB" id="10257049at2759"/>
<dbReference type="Gene3D" id="3.90.180.10">
    <property type="entry name" value="Medium-chain alcohol dehydrogenases, catalytic domain"/>
    <property type="match status" value="1"/>
</dbReference>
<accession>A0A2B7Z3S0</accession>
<evidence type="ECO:0000259" key="5">
    <source>
        <dbReference type="Pfam" id="PF08240"/>
    </source>
</evidence>
<dbReference type="InterPro" id="IPR036291">
    <property type="entry name" value="NAD(P)-bd_dom_sf"/>
</dbReference>
<comment type="caution">
    <text evidence="6">The sequence shown here is derived from an EMBL/GenBank/DDBJ whole genome shotgun (WGS) entry which is preliminary data.</text>
</comment>
<evidence type="ECO:0000313" key="6">
    <source>
        <dbReference type="EMBL" id="PGH27889.1"/>
    </source>
</evidence>
<feature type="domain" description="Alcohol dehydrogenase-like N-terminal" evidence="5">
    <location>
        <begin position="79"/>
        <end position="166"/>
    </location>
</feature>
<dbReference type="InterPro" id="IPR013154">
    <property type="entry name" value="ADH-like_N"/>
</dbReference>
<gene>
    <name evidence="6" type="ORF">AJ80_00439</name>
</gene>
<evidence type="ECO:0000256" key="1">
    <source>
        <dbReference type="ARBA" id="ARBA00008072"/>
    </source>
</evidence>
<evidence type="ECO:0000256" key="2">
    <source>
        <dbReference type="ARBA" id="ARBA00023002"/>
    </source>
</evidence>
<comment type="similarity">
    <text evidence="1">Belongs to the zinc-containing alcohol dehydrogenase family.</text>
</comment>
<dbReference type="InterPro" id="IPR013149">
    <property type="entry name" value="ADH-like_C"/>
</dbReference>
<organism evidence="6 7">
    <name type="scientific">Polytolypa hystricis (strain UAMH7299)</name>
    <dbReference type="NCBI Taxonomy" id="1447883"/>
    <lineage>
        <taxon>Eukaryota</taxon>
        <taxon>Fungi</taxon>
        <taxon>Dikarya</taxon>
        <taxon>Ascomycota</taxon>
        <taxon>Pezizomycotina</taxon>
        <taxon>Eurotiomycetes</taxon>
        <taxon>Eurotiomycetidae</taxon>
        <taxon>Onygenales</taxon>
        <taxon>Onygenales incertae sedis</taxon>
        <taxon>Polytolypa</taxon>
    </lineage>
</organism>
<dbReference type="Gene3D" id="3.40.50.720">
    <property type="entry name" value="NAD(P)-binding Rossmann-like Domain"/>
    <property type="match status" value="1"/>
</dbReference>
<dbReference type="InterPro" id="IPR047122">
    <property type="entry name" value="Trans-enoyl_RdTase-like"/>
</dbReference>
<keyword evidence="7" id="KW-1185">Reference proteome</keyword>
<name>A0A2B7Z3S0_POLH7</name>
<evidence type="ECO:0000256" key="3">
    <source>
        <dbReference type="SAM" id="MobiDB-lite"/>
    </source>
</evidence>
<evidence type="ECO:0000313" key="7">
    <source>
        <dbReference type="Proteomes" id="UP000224634"/>
    </source>
</evidence>
<reference evidence="6 7" key="1">
    <citation type="submission" date="2017-10" db="EMBL/GenBank/DDBJ databases">
        <title>Comparative genomics in systemic dimorphic fungi from Ajellomycetaceae.</title>
        <authorList>
            <person name="Munoz J.F."/>
            <person name="Mcewen J.G."/>
            <person name="Clay O.K."/>
            <person name="Cuomo C.A."/>
        </authorList>
    </citation>
    <scope>NUCLEOTIDE SEQUENCE [LARGE SCALE GENOMIC DNA]</scope>
    <source>
        <strain evidence="6 7">UAMH7299</strain>
    </source>
</reference>
<feature type="compositionally biased region" description="Basic and acidic residues" evidence="3">
    <location>
        <begin position="12"/>
        <end position="22"/>
    </location>
</feature>
<dbReference type="STRING" id="1447883.A0A2B7Z3S0"/>
<dbReference type="EMBL" id="PDNA01000003">
    <property type="protein sequence ID" value="PGH27889.1"/>
    <property type="molecule type" value="Genomic_DNA"/>
</dbReference>
<feature type="domain" description="Alcohol dehydrogenase-like C-terminal" evidence="4">
    <location>
        <begin position="253"/>
        <end position="318"/>
    </location>
</feature>
<dbReference type="Pfam" id="PF08240">
    <property type="entry name" value="ADH_N"/>
    <property type="match status" value="1"/>
</dbReference>
<dbReference type="InterPro" id="IPR052585">
    <property type="entry name" value="Lipid_raft_assoc_Zn_ADH"/>
</dbReference>
<proteinExistence type="inferred from homology"/>
<dbReference type="PANTHER" id="PTHR43482:SF2">
    <property type="entry name" value="ZINC-BINDING DEHYDROGENASE FAMILY, PUTATIVE (AFU_ORTHOLOGUE AFUA_3G15030)-RELATED"/>
    <property type="match status" value="1"/>
</dbReference>
<evidence type="ECO:0000259" key="4">
    <source>
        <dbReference type="Pfam" id="PF00107"/>
    </source>
</evidence>
<dbReference type="SUPFAM" id="SSF50129">
    <property type="entry name" value="GroES-like"/>
    <property type="match status" value="1"/>
</dbReference>
<protein>
    <recommendedName>
        <fullName evidence="8">Enoyl reductase (ER) domain-containing protein</fullName>
    </recommendedName>
</protein>
<dbReference type="GO" id="GO:0016651">
    <property type="term" value="F:oxidoreductase activity, acting on NAD(P)H"/>
    <property type="evidence" value="ECO:0007669"/>
    <property type="project" value="InterPro"/>
</dbReference>
<dbReference type="Proteomes" id="UP000224634">
    <property type="component" value="Unassembled WGS sequence"/>
</dbReference>
<dbReference type="InterPro" id="IPR011032">
    <property type="entry name" value="GroES-like_sf"/>
</dbReference>
<sequence length="427" mass="47007">MITASRQNGLKRHYEDSTDAVREPCEPKRRQKFQLGETVQRIGLKDEFHLTHQEVLLLHAPKQRYQHTERHQIPLPKNEREMLVKVQAIGLNPIDWKAPDFGWGLPSLPCIGGRDLAGAVAKTSKRASRFRLGDVVMAVSTDYRDSRKAAYQEYAIVLEHNACRLPRTLTPTRAAPLGVAYVAAALSLGICLGVDFSQIDGRARGPDLLKIMRSLDPENFPKDIRTECLEGIDMDDRPRKGDWVVIWGGSSATGCIAIQLAKLAGLRVISVLDQARNGARVLKLGADLLVDRMDTGRAIEIIQSITNGKLRYGIDTRSKESAALLSQALHSPSRPESESVHAVCLTGLPKERTPGVVYHTVPIKVFHEVAEVGEGLMVWLEKLLETGLLLPPDIEVAEGGLKGINAALDRLRDGSVNGPRIVVPLQP</sequence>
<dbReference type="AlphaFoldDB" id="A0A2B7Z3S0"/>
<keyword evidence="2" id="KW-0560">Oxidoreductase</keyword>